<keyword evidence="8 11" id="KW-0436">Ligase</keyword>
<dbReference type="InterPro" id="IPR027303">
    <property type="entry name" value="Gln_synth_gly_rich_site"/>
</dbReference>
<keyword evidence="3 8" id="KW-0067">ATP-binding</keyword>
<dbReference type="InterPro" id="IPR008147">
    <property type="entry name" value="Gln_synt_N"/>
</dbReference>
<dbReference type="InterPro" id="IPR008146">
    <property type="entry name" value="Gln_synth_cat_dom"/>
</dbReference>
<dbReference type="PROSITE" id="PS00180">
    <property type="entry name" value="GLNA_1"/>
    <property type="match status" value="1"/>
</dbReference>
<feature type="binding site" evidence="3">
    <location>
        <position position="355"/>
    </location>
    <ligand>
        <name>ATP</name>
        <dbReference type="ChEBI" id="CHEBI:30616"/>
    </ligand>
</feature>
<dbReference type="SMART" id="SM01230">
    <property type="entry name" value="Gln-synt_C"/>
    <property type="match status" value="1"/>
</dbReference>
<feature type="binding site" evidence="4">
    <location>
        <position position="360"/>
    </location>
    <ligand>
        <name>Mg(2+)</name>
        <dbReference type="ChEBI" id="CHEBI:18420"/>
        <label>1</label>
    </ligand>
</feature>
<dbReference type="AlphaFoldDB" id="A0A840LGQ2"/>
<dbReference type="Pfam" id="PF03951">
    <property type="entry name" value="Gln-synt_N"/>
    <property type="match status" value="1"/>
</dbReference>
<dbReference type="SUPFAM" id="SSF54368">
    <property type="entry name" value="Glutamine synthetase, N-terminal domain"/>
    <property type="match status" value="1"/>
</dbReference>
<keyword evidence="4" id="KW-0460">Magnesium</keyword>
<evidence type="ECO:0000259" key="10">
    <source>
        <dbReference type="PROSITE" id="PS51987"/>
    </source>
</evidence>
<feature type="binding site" evidence="4">
    <location>
        <position position="132"/>
    </location>
    <ligand>
        <name>Mg(2+)</name>
        <dbReference type="ChEBI" id="CHEBI:18420"/>
        <label>1</label>
    </ligand>
</feature>
<feature type="binding site" evidence="2">
    <location>
        <position position="324"/>
    </location>
    <ligand>
        <name>L-glutamate</name>
        <dbReference type="ChEBI" id="CHEBI:29985"/>
    </ligand>
</feature>
<feature type="binding site" evidence="4">
    <location>
        <position position="223"/>
    </location>
    <ligand>
        <name>Mg(2+)</name>
        <dbReference type="ChEBI" id="CHEBI:18420"/>
        <label>1</label>
    </ligand>
</feature>
<evidence type="ECO:0000256" key="3">
    <source>
        <dbReference type="PIRSR" id="PIRSR604809-2"/>
    </source>
</evidence>
<feature type="binding site" evidence="2">
    <location>
        <position position="342"/>
    </location>
    <ligand>
        <name>L-glutamate</name>
        <dbReference type="ChEBI" id="CHEBI:29985"/>
    </ligand>
</feature>
<keyword evidence="4" id="KW-0479">Metal-binding</keyword>
<evidence type="ECO:0000256" key="4">
    <source>
        <dbReference type="PIRSR" id="PIRSR604809-3"/>
    </source>
</evidence>
<feature type="domain" description="GS beta-grasp" evidence="9">
    <location>
        <begin position="15"/>
        <end position="100"/>
    </location>
</feature>
<dbReference type="SUPFAM" id="SSF55931">
    <property type="entry name" value="Glutamine synthetase/guanido kinase"/>
    <property type="match status" value="1"/>
</dbReference>
<name>A0A840LGQ2_9BURK</name>
<reference evidence="11 12" key="1">
    <citation type="submission" date="2020-08" db="EMBL/GenBank/DDBJ databases">
        <title>Functional genomics of gut bacteria from endangered species of beetles.</title>
        <authorList>
            <person name="Carlos-Shanley C."/>
        </authorList>
    </citation>
    <scope>NUCLEOTIDE SEQUENCE [LARGE SCALE GENOMIC DNA]</scope>
    <source>
        <strain evidence="11 12">S00239</strain>
    </source>
</reference>
<evidence type="ECO:0000256" key="5">
    <source>
        <dbReference type="PIRSR" id="PIRSR604809-50"/>
    </source>
</evidence>
<dbReference type="GO" id="GO:0016020">
    <property type="term" value="C:membrane"/>
    <property type="evidence" value="ECO:0007669"/>
    <property type="project" value="TreeGrafter"/>
</dbReference>
<feature type="binding site" evidence="3">
    <location>
        <position position="342"/>
    </location>
    <ligand>
        <name>ATP</name>
        <dbReference type="ChEBI" id="CHEBI:30616"/>
    </ligand>
</feature>
<feature type="binding site" evidence="3">
    <location>
        <position position="210"/>
    </location>
    <ligand>
        <name>ATP</name>
        <dbReference type="ChEBI" id="CHEBI:30616"/>
    </ligand>
</feature>
<dbReference type="NCBIfam" id="TIGR00653">
    <property type="entry name" value="GlnA"/>
    <property type="match status" value="1"/>
</dbReference>
<feature type="modified residue" description="O-AMP-tyrosine" evidence="5">
    <location>
        <position position="400"/>
    </location>
</feature>
<feature type="binding site" evidence="4">
    <location>
        <position position="272"/>
    </location>
    <ligand>
        <name>Mg(2+)</name>
        <dbReference type="ChEBI" id="CHEBI:18420"/>
        <label>1</label>
    </ligand>
</feature>
<dbReference type="PROSITE" id="PS51986">
    <property type="entry name" value="GS_BETA_GRASP"/>
    <property type="match status" value="1"/>
</dbReference>
<feature type="binding site" evidence="4">
    <location>
        <position position="215"/>
    </location>
    <ligand>
        <name>Mg(2+)</name>
        <dbReference type="ChEBI" id="CHEBI:18420"/>
        <label>1</label>
    </ligand>
</feature>
<keyword evidence="5" id="KW-0597">Phosphoprotein</keyword>
<dbReference type="GO" id="GO:0005737">
    <property type="term" value="C:cytoplasm"/>
    <property type="evidence" value="ECO:0007669"/>
    <property type="project" value="TreeGrafter"/>
</dbReference>
<dbReference type="RefSeq" id="WP_184303372.1">
    <property type="nucleotide sequence ID" value="NZ_JACHLP010000009.1"/>
</dbReference>
<dbReference type="GO" id="GO:0005524">
    <property type="term" value="F:ATP binding"/>
    <property type="evidence" value="ECO:0007669"/>
    <property type="project" value="UniProtKB-KW"/>
</dbReference>
<dbReference type="PANTHER" id="PTHR43407">
    <property type="entry name" value="GLUTAMINE SYNTHETASE"/>
    <property type="match status" value="1"/>
</dbReference>
<feature type="binding site" evidence="3">
    <location>
        <begin position="274"/>
        <end position="276"/>
    </location>
    <ligand>
        <name>ATP</name>
        <dbReference type="ChEBI" id="CHEBI:30616"/>
    </ligand>
</feature>
<dbReference type="PANTHER" id="PTHR43407:SF2">
    <property type="entry name" value="GLUTAMINE SYNTHETASE"/>
    <property type="match status" value="1"/>
</dbReference>
<dbReference type="InterPro" id="IPR027302">
    <property type="entry name" value="Gln_synth_N_conserv_site"/>
</dbReference>
<dbReference type="GO" id="GO:0006542">
    <property type="term" value="P:glutamine biosynthetic process"/>
    <property type="evidence" value="ECO:0007669"/>
    <property type="project" value="InterPro"/>
</dbReference>
<dbReference type="InterPro" id="IPR014746">
    <property type="entry name" value="Gln_synth/guanido_kin_cat_dom"/>
</dbReference>
<protein>
    <recommendedName>
        <fullName evidence="8">Glutamine synthetase</fullName>
        <ecNumber evidence="8">6.3.1.2</ecNumber>
    </recommendedName>
</protein>
<dbReference type="Gene3D" id="3.30.590.10">
    <property type="entry name" value="Glutamine synthetase/guanido kinase, catalytic domain"/>
    <property type="match status" value="1"/>
</dbReference>
<dbReference type="Gene3D" id="3.10.20.70">
    <property type="entry name" value="Glutamine synthetase, N-terminal domain"/>
    <property type="match status" value="1"/>
</dbReference>
<gene>
    <name evidence="11" type="ORF">HNP55_003948</name>
</gene>
<dbReference type="EMBL" id="JACHLP010000009">
    <property type="protein sequence ID" value="MBB4845398.1"/>
    <property type="molecule type" value="Genomic_DNA"/>
</dbReference>
<comment type="similarity">
    <text evidence="1 6 7">Belongs to the glutamine synthetase family.</text>
</comment>
<comment type="cofactor">
    <cofactor evidence="4">
        <name>Mg(2+)</name>
        <dbReference type="ChEBI" id="CHEBI:18420"/>
    </cofactor>
    <text evidence="4">Binds 2 Mg(2+) ions per subunit.</text>
</comment>
<organism evidence="11 12">
    <name type="scientific">Roseateles oligotrophus</name>
    <dbReference type="NCBI Taxonomy" id="1769250"/>
    <lineage>
        <taxon>Bacteria</taxon>
        <taxon>Pseudomonadati</taxon>
        <taxon>Pseudomonadota</taxon>
        <taxon>Betaproteobacteria</taxon>
        <taxon>Burkholderiales</taxon>
        <taxon>Sphaerotilaceae</taxon>
        <taxon>Roseateles</taxon>
    </lineage>
</organism>
<dbReference type="FunFam" id="3.10.20.70:FF:000001">
    <property type="entry name" value="Glutamine synthetase"/>
    <property type="match status" value="1"/>
</dbReference>
<dbReference type="FunFam" id="3.30.590.10:FF:000001">
    <property type="entry name" value="Glutamine synthetase"/>
    <property type="match status" value="1"/>
</dbReference>
<dbReference type="InterPro" id="IPR004809">
    <property type="entry name" value="Gln_synth_I"/>
</dbReference>
<feature type="binding site" evidence="2">
    <location>
        <begin position="267"/>
        <end position="268"/>
    </location>
    <ligand>
        <name>L-glutamate</name>
        <dbReference type="ChEBI" id="CHEBI:29985"/>
    </ligand>
</feature>
<dbReference type="EC" id="6.3.1.2" evidence="8"/>
<keyword evidence="3 8" id="KW-0547">Nucleotide-binding</keyword>
<evidence type="ECO:0000256" key="8">
    <source>
        <dbReference type="RuleBase" id="RU004356"/>
    </source>
</evidence>
<dbReference type="PROSITE" id="PS51987">
    <property type="entry name" value="GS_CATALYTIC"/>
    <property type="match status" value="1"/>
</dbReference>
<dbReference type="PROSITE" id="PS00181">
    <property type="entry name" value="GLNA_ATP"/>
    <property type="match status" value="1"/>
</dbReference>
<comment type="caution">
    <text evidence="11">The sequence shown here is derived from an EMBL/GenBank/DDBJ whole genome shotgun (WGS) entry which is preliminary data.</text>
</comment>
<keyword evidence="12" id="KW-1185">Reference proteome</keyword>
<accession>A0A840LGQ2</accession>
<evidence type="ECO:0000259" key="9">
    <source>
        <dbReference type="PROSITE" id="PS51986"/>
    </source>
</evidence>
<feature type="domain" description="GS catalytic" evidence="10">
    <location>
        <begin position="107"/>
        <end position="471"/>
    </location>
</feature>
<dbReference type="Proteomes" id="UP000562027">
    <property type="component" value="Unassembled WGS sequence"/>
</dbReference>
<evidence type="ECO:0000256" key="2">
    <source>
        <dbReference type="PIRSR" id="PIRSR604809-1"/>
    </source>
</evidence>
<feature type="binding site" evidence="4">
    <location>
        <position position="134"/>
    </location>
    <ligand>
        <name>Mg(2+)</name>
        <dbReference type="ChEBI" id="CHEBI:18420"/>
        <label>1</label>
    </ligand>
</feature>
<dbReference type="GO" id="GO:0019740">
    <property type="term" value="P:nitrogen utilization"/>
    <property type="evidence" value="ECO:0007669"/>
    <property type="project" value="TreeGrafter"/>
</dbReference>
<dbReference type="Pfam" id="PF00120">
    <property type="entry name" value="Gln-synt_C"/>
    <property type="match status" value="1"/>
</dbReference>
<proteinExistence type="inferred from homology"/>
<dbReference type="GO" id="GO:0046872">
    <property type="term" value="F:metal ion binding"/>
    <property type="evidence" value="ECO:0007669"/>
    <property type="project" value="UniProtKB-KW"/>
</dbReference>
<sequence length="471" mass="52476">MAKTVADVMKMVKENEVKFVDFRFTDTRGKEQHVSVPVSHFDEDKFVSGHAFDGSSIAGWKGIEASDMLLMPDPSTANIDPFFEEPTLFMSCDVVEPSDGKAYERDPRSLAKRAEAYLKSSGLGDTAFFGPEPEFFIFDSIRWNVDMSGCFVKIDSEEAAWNTGKDYENGNHGYRPSVKGGYFPVPPVDSGQDMRSEMSLILEQLGIPVEVHHHEVANAGQMEIGTRFSSLVERADWTQLQKYVIQNVAHAYGKTATFMPKPIVGDNGSGMHVHQSVWKDGKNLFAGDGYGGLSEFALFYIGGIIKHARALNAITNPGTNSYKRLVPGYEAPVKLAYSARNRSASIRIPFVANPKGRRIEARFPDPLMNPYLGFSALLMAGLDGVENKIHPGEAATKDLYHLPPEEDALVPTVCHSLEQALEYLDKDRAFLTKGGVFTDSYIDAYIELKMQEVTRMRMTTHPVEFDMYYTL</sequence>
<evidence type="ECO:0000256" key="6">
    <source>
        <dbReference type="PROSITE-ProRule" id="PRU01330"/>
    </source>
</evidence>
<evidence type="ECO:0000313" key="12">
    <source>
        <dbReference type="Proteomes" id="UP000562027"/>
    </source>
</evidence>
<evidence type="ECO:0000256" key="1">
    <source>
        <dbReference type="ARBA" id="ARBA00009897"/>
    </source>
</evidence>
<dbReference type="GO" id="GO:0004356">
    <property type="term" value="F:glutamine synthetase activity"/>
    <property type="evidence" value="ECO:0007669"/>
    <property type="project" value="UniProtKB-EC"/>
</dbReference>
<evidence type="ECO:0000313" key="11">
    <source>
        <dbReference type="EMBL" id="MBB4845398.1"/>
    </source>
</evidence>
<feature type="binding site" evidence="2">
    <location>
        <position position="330"/>
    </location>
    <ligand>
        <name>L-glutamate</name>
        <dbReference type="ChEBI" id="CHEBI:29985"/>
    </ligand>
</feature>
<dbReference type="InterPro" id="IPR036651">
    <property type="entry name" value="Gln_synt_N_sf"/>
</dbReference>
<feature type="binding site" evidence="2">
    <location>
        <position position="362"/>
    </location>
    <ligand>
        <name>L-glutamate</name>
        <dbReference type="ChEBI" id="CHEBI:29985"/>
    </ligand>
</feature>
<evidence type="ECO:0000256" key="7">
    <source>
        <dbReference type="RuleBase" id="RU000384"/>
    </source>
</evidence>
<comment type="catalytic activity">
    <reaction evidence="8">
        <text>L-glutamate + NH4(+) + ATP = L-glutamine + ADP + phosphate + H(+)</text>
        <dbReference type="Rhea" id="RHEA:16169"/>
        <dbReference type="ChEBI" id="CHEBI:15378"/>
        <dbReference type="ChEBI" id="CHEBI:28938"/>
        <dbReference type="ChEBI" id="CHEBI:29985"/>
        <dbReference type="ChEBI" id="CHEBI:30616"/>
        <dbReference type="ChEBI" id="CHEBI:43474"/>
        <dbReference type="ChEBI" id="CHEBI:58359"/>
        <dbReference type="ChEBI" id="CHEBI:456216"/>
        <dbReference type="EC" id="6.3.1.2"/>
    </reaction>
</comment>